<protein>
    <submittedName>
        <fullName evidence="1">Uncharacterized protein</fullName>
    </submittedName>
</protein>
<dbReference type="EMBL" id="NIBT01000018">
    <property type="protein sequence ID" value="PHM22990.1"/>
    <property type="molecule type" value="Genomic_DNA"/>
</dbReference>
<comment type="caution">
    <text evidence="1">The sequence shown here is derived from an EMBL/GenBank/DDBJ whole genome shotgun (WGS) entry which is preliminary data.</text>
</comment>
<accession>A0A2D0IMN9</accession>
<sequence>MKTLKIDWLGRCDRCEREDALVETENGTSDWLYEGDRVMCSCGHTGYVAVSSCEPVAYAVWDELVEGYDRRANDDG</sequence>
<evidence type="ECO:0000313" key="4">
    <source>
        <dbReference type="Proteomes" id="UP000283568"/>
    </source>
</evidence>
<evidence type="ECO:0000313" key="1">
    <source>
        <dbReference type="EMBL" id="PHM22990.1"/>
    </source>
</evidence>
<dbReference type="AlphaFoldDB" id="A0A2D0IMN9"/>
<dbReference type="OrthoDB" id="5817161at2"/>
<dbReference type="Proteomes" id="UP000225605">
    <property type="component" value="Unassembled WGS sequence"/>
</dbReference>
<name>A0A2D0IMN9_9GAMM</name>
<reference evidence="1 3" key="1">
    <citation type="journal article" date="2017" name="Nat. Microbiol.">
        <title>Natural product diversity associated with the nematode symbionts Photorhabdus and Xenorhabdus.</title>
        <authorList>
            <person name="Tobias N.J."/>
            <person name="Wolff H."/>
            <person name="Djahanschiri B."/>
            <person name="Grundmann F."/>
            <person name="Kronenwerth M."/>
            <person name="Shi Y.M."/>
            <person name="Simonyi S."/>
            <person name="Grun P."/>
            <person name="Shapiro-Ilan D."/>
            <person name="Pidot S.J."/>
            <person name="Stinear T.P."/>
            <person name="Ebersberger I."/>
            <person name="Bode H.B."/>
        </authorList>
    </citation>
    <scope>NUCLEOTIDE SEQUENCE [LARGE SCALE GENOMIC DNA]</scope>
    <source>
        <strain evidence="1 3">DSM 16337</strain>
    </source>
</reference>
<organism evidence="1 3">
    <name type="scientific">Xenorhabdus ehlersii</name>
    <dbReference type="NCBI Taxonomy" id="290111"/>
    <lineage>
        <taxon>Bacteria</taxon>
        <taxon>Pseudomonadati</taxon>
        <taxon>Pseudomonadota</taxon>
        <taxon>Gammaproteobacteria</taxon>
        <taxon>Enterobacterales</taxon>
        <taxon>Morganellaceae</taxon>
        <taxon>Xenorhabdus</taxon>
    </lineage>
</organism>
<evidence type="ECO:0000313" key="2">
    <source>
        <dbReference type="EMBL" id="RKE92658.1"/>
    </source>
</evidence>
<keyword evidence="4" id="KW-1185">Reference proteome</keyword>
<dbReference type="Proteomes" id="UP000283568">
    <property type="component" value="Unassembled WGS sequence"/>
</dbReference>
<gene>
    <name evidence="2" type="ORF">BDE27_0314</name>
    <name evidence="1" type="ORF">Xehl_03224</name>
</gene>
<dbReference type="EMBL" id="RAQI01000001">
    <property type="protein sequence ID" value="RKE92658.1"/>
    <property type="molecule type" value="Genomic_DNA"/>
</dbReference>
<reference evidence="2 4" key="2">
    <citation type="submission" date="2018-09" db="EMBL/GenBank/DDBJ databases">
        <title>Genomic Encyclopedia of Archaeal and Bacterial Type Strains, Phase II (KMG-II): from individual species to whole genera.</title>
        <authorList>
            <person name="Goeker M."/>
        </authorList>
    </citation>
    <scope>NUCLEOTIDE SEQUENCE [LARGE SCALE GENOMIC DNA]</scope>
    <source>
        <strain evidence="2 4">DSM 16337</strain>
    </source>
</reference>
<proteinExistence type="predicted"/>
<evidence type="ECO:0000313" key="3">
    <source>
        <dbReference type="Proteomes" id="UP000225605"/>
    </source>
</evidence>